<accession>A0A853CQZ5</accession>
<sequence>MEELLAGGNTTEGVVKAGRTVRRPRGHRAAFASEVLRALNAAGVTWAPTYLGIDAEGRDTFSYIPGMTTDHPSQRDERSYAAFGGMLRELHDFSRGIPLASGAECLVHGDPGPFNVVMAEGMPVALIDWDSVHPGDAMEDVGYAGWTWCIHAVGNVPVADQARRLRQLADGYDAELRADVLIDAIFRCQDSIIRIEGANAGDGRLSDQRRRHARTAVEWAASCRHVLSTNLQLFTDALRHD</sequence>
<proteinExistence type="predicted"/>
<evidence type="ECO:0000313" key="2">
    <source>
        <dbReference type="EMBL" id="NYJ22719.1"/>
    </source>
</evidence>
<organism evidence="2 3">
    <name type="scientific">Leifsonia shinshuensis</name>
    <dbReference type="NCBI Taxonomy" id="150026"/>
    <lineage>
        <taxon>Bacteria</taxon>
        <taxon>Bacillati</taxon>
        <taxon>Actinomycetota</taxon>
        <taxon>Actinomycetes</taxon>
        <taxon>Micrococcales</taxon>
        <taxon>Microbacteriaceae</taxon>
        <taxon>Leifsonia</taxon>
    </lineage>
</organism>
<name>A0A853CQZ5_9MICO</name>
<dbReference type="Gene3D" id="3.90.1200.10">
    <property type="match status" value="1"/>
</dbReference>
<dbReference type="InterPro" id="IPR011009">
    <property type="entry name" value="Kinase-like_dom_sf"/>
</dbReference>
<evidence type="ECO:0000313" key="3">
    <source>
        <dbReference type="Proteomes" id="UP000578352"/>
    </source>
</evidence>
<protein>
    <recommendedName>
        <fullName evidence="1">Aminoglycoside phosphotransferase domain-containing protein</fullName>
    </recommendedName>
</protein>
<reference evidence="2 3" key="1">
    <citation type="submission" date="2020-07" db="EMBL/GenBank/DDBJ databases">
        <title>Sequencing the genomes of 1000 actinobacteria strains.</title>
        <authorList>
            <person name="Klenk H.-P."/>
        </authorList>
    </citation>
    <scope>NUCLEOTIDE SEQUENCE [LARGE SCALE GENOMIC DNA]</scope>
    <source>
        <strain evidence="2 3">DSM 15165</strain>
    </source>
</reference>
<dbReference type="RefSeq" id="WP_179604736.1">
    <property type="nucleotide sequence ID" value="NZ_BAABEH010000001.1"/>
</dbReference>
<dbReference type="InterPro" id="IPR002575">
    <property type="entry name" value="Aminoglycoside_PTrfase"/>
</dbReference>
<comment type="caution">
    <text evidence="2">The sequence shown here is derived from an EMBL/GenBank/DDBJ whole genome shotgun (WGS) entry which is preliminary data.</text>
</comment>
<gene>
    <name evidence="2" type="ORF">HNR13_001006</name>
</gene>
<dbReference type="Pfam" id="PF01636">
    <property type="entry name" value="APH"/>
    <property type="match status" value="1"/>
</dbReference>
<dbReference type="Proteomes" id="UP000578352">
    <property type="component" value="Unassembled WGS sequence"/>
</dbReference>
<dbReference type="AlphaFoldDB" id="A0A853CQZ5"/>
<feature type="domain" description="Aminoglycoside phosphotransferase" evidence="1">
    <location>
        <begin position="101"/>
        <end position="159"/>
    </location>
</feature>
<dbReference type="SUPFAM" id="SSF56112">
    <property type="entry name" value="Protein kinase-like (PK-like)"/>
    <property type="match status" value="1"/>
</dbReference>
<dbReference type="EMBL" id="JACCFL010000001">
    <property type="protein sequence ID" value="NYJ22719.1"/>
    <property type="molecule type" value="Genomic_DNA"/>
</dbReference>
<evidence type="ECO:0000259" key="1">
    <source>
        <dbReference type="Pfam" id="PF01636"/>
    </source>
</evidence>